<reference evidence="2 3" key="1">
    <citation type="submission" date="2016-11" db="EMBL/GenBank/DDBJ databases">
        <authorList>
            <person name="Jaros S."/>
            <person name="Januszkiewicz K."/>
            <person name="Wedrychowicz H."/>
        </authorList>
    </citation>
    <scope>NUCLEOTIDE SEQUENCE [LARGE SCALE GENOMIC DNA]</scope>
    <source>
        <strain evidence="2 3">DSM 12906</strain>
    </source>
</reference>
<proteinExistence type="predicted"/>
<feature type="compositionally biased region" description="Basic and acidic residues" evidence="1">
    <location>
        <begin position="129"/>
        <end position="150"/>
    </location>
</feature>
<feature type="region of interest" description="Disordered" evidence="1">
    <location>
        <begin position="42"/>
        <end position="75"/>
    </location>
</feature>
<sequence>MEEYLWVLKDSELDLIRELEPKRLEKLDEDELLALHKRVRRARNKHQKNYRRGGAKNVAAGGGRGAAAKKGAKSRLRAEAFEEALGIVSDRLAFVAHAQAEQLKAERLARAQADGGTGPDVSRSGSGGGDRKGRARTHEKTSGGKKRDASSKAQGAKRQAKRDNR</sequence>
<keyword evidence="3" id="KW-1185">Reference proteome</keyword>
<dbReference type="Proteomes" id="UP000184512">
    <property type="component" value="Unassembled WGS sequence"/>
</dbReference>
<evidence type="ECO:0000256" key="1">
    <source>
        <dbReference type="SAM" id="MobiDB-lite"/>
    </source>
</evidence>
<dbReference type="RefSeq" id="WP_073189370.1">
    <property type="nucleotide sequence ID" value="NZ_FQZG01000059.1"/>
</dbReference>
<dbReference type="AlphaFoldDB" id="A0A1M6KEK3"/>
<evidence type="ECO:0000313" key="2">
    <source>
        <dbReference type="EMBL" id="SHJ57376.1"/>
    </source>
</evidence>
<evidence type="ECO:0000313" key="3">
    <source>
        <dbReference type="Proteomes" id="UP000184512"/>
    </source>
</evidence>
<gene>
    <name evidence="2" type="ORF">SAMN02745244_02800</name>
</gene>
<dbReference type="OrthoDB" id="3829170at2"/>
<accession>A0A1M6KEK3</accession>
<protein>
    <submittedName>
        <fullName evidence="2">Uncharacterized protein</fullName>
    </submittedName>
</protein>
<dbReference type="EMBL" id="FQZG01000059">
    <property type="protein sequence ID" value="SHJ57376.1"/>
    <property type="molecule type" value="Genomic_DNA"/>
</dbReference>
<feature type="compositionally biased region" description="Basic residues" evidence="1">
    <location>
        <begin position="42"/>
        <end position="54"/>
    </location>
</feature>
<organism evidence="2 3">
    <name type="scientific">Tessaracoccus bendigoensis DSM 12906</name>
    <dbReference type="NCBI Taxonomy" id="1123357"/>
    <lineage>
        <taxon>Bacteria</taxon>
        <taxon>Bacillati</taxon>
        <taxon>Actinomycetota</taxon>
        <taxon>Actinomycetes</taxon>
        <taxon>Propionibacteriales</taxon>
        <taxon>Propionibacteriaceae</taxon>
        <taxon>Tessaracoccus</taxon>
    </lineage>
</organism>
<feature type="region of interest" description="Disordered" evidence="1">
    <location>
        <begin position="103"/>
        <end position="165"/>
    </location>
</feature>
<name>A0A1M6KEK3_9ACTN</name>
<dbReference type="STRING" id="1123357.SAMN02745244_02800"/>